<feature type="compositionally biased region" description="Low complexity" evidence="6">
    <location>
        <begin position="98"/>
        <end position="117"/>
    </location>
</feature>
<evidence type="ECO:0000256" key="7">
    <source>
        <dbReference type="SAM" id="Phobius"/>
    </source>
</evidence>
<feature type="region of interest" description="Disordered" evidence="6">
    <location>
        <begin position="98"/>
        <end position="138"/>
    </location>
</feature>
<keyword evidence="4 7" id="KW-0472">Membrane</keyword>
<dbReference type="InterPro" id="IPR052337">
    <property type="entry name" value="SAT4-like"/>
</dbReference>
<keyword evidence="10" id="KW-1185">Reference proteome</keyword>
<dbReference type="AlphaFoldDB" id="A0AA37GMN9"/>
<dbReference type="PANTHER" id="PTHR33048:SF47">
    <property type="entry name" value="INTEGRAL MEMBRANE PROTEIN-RELATED"/>
    <property type="match status" value="1"/>
</dbReference>
<evidence type="ECO:0000313" key="10">
    <source>
        <dbReference type="Proteomes" id="UP001055172"/>
    </source>
</evidence>
<comment type="subcellular location">
    <subcellularLocation>
        <location evidence="1">Membrane</location>
        <topology evidence="1">Multi-pass membrane protein</topology>
    </subcellularLocation>
</comment>
<evidence type="ECO:0000256" key="4">
    <source>
        <dbReference type="ARBA" id="ARBA00023136"/>
    </source>
</evidence>
<evidence type="ECO:0000256" key="3">
    <source>
        <dbReference type="ARBA" id="ARBA00022989"/>
    </source>
</evidence>
<keyword evidence="2 7" id="KW-0812">Transmembrane</keyword>
<feature type="transmembrane region" description="Helical" evidence="7">
    <location>
        <begin position="28"/>
        <end position="47"/>
    </location>
</feature>
<keyword evidence="3 7" id="KW-1133">Transmembrane helix</keyword>
<evidence type="ECO:0000256" key="1">
    <source>
        <dbReference type="ARBA" id="ARBA00004141"/>
    </source>
</evidence>
<evidence type="ECO:0000256" key="5">
    <source>
        <dbReference type="ARBA" id="ARBA00038359"/>
    </source>
</evidence>
<sequence>MNLSTDLILLLIPVTLISKLKMRIGKKLLLICLFSMGVFVMLCAILMKVAVFTNSTDPVWFLWSVREVSTAMLVGNLVLGMPILKTWWRCFVPGSDGSTRGKSSTAGSGASAISAGTRKATRDPTGSVVSEPSASRLASPGRVAINSVYTDVELYGKDGARGTSRRLSVGQESV</sequence>
<dbReference type="InterPro" id="IPR049326">
    <property type="entry name" value="Rhodopsin_dom_fungi"/>
</dbReference>
<evidence type="ECO:0000256" key="6">
    <source>
        <dbReference type="SAM" id="MobiDB-lite"/>
    </source>
</evidence>
<comment type="similarity">
    <text evidence="5">Belongs to the SAT4 family.</text>
</comment>
<reference evidence="9 10" key="1">
    <citation type="submission" date="2021-07" db="EMBL/GenBank/DDBJ databases">
        <title>Genome data of Colletotrichum spaethianum.</title>
        <authorList>
            <person name="Utami Y.D."/>
            <person name="Hiruma K."/>
        </authorList>
    </citation>
    <scope>NUCLEOTIDE SEQUENCE [LARGE SCALE GENOMIC DNA]</scope>
    <source>
        <strain evidence="9 10">MAFF 242679</strain>
    </source>
</reference>
<gene>
    <name evidence="9" type="ORF">ColLi_06702</name>
</gene>
<evidence type="ECO:0000259" key="8">
    <source>
        <dbReference type="Pfam" id="PF20684"/>
    </source>
</evidence>
<dbReference type="Proteomes" id="UP001055172">
    <property type="component" value="Unassembled WGS sequence"/>
</dbReference>
<name>A0AA37GMN9_9PEZI</name>
<dbReference type="Pfam" id="PF20684">
    <property type="entry name" value="Fung_rhodopsin"/>
    <property type="match status" value="1"/>
</dbReference>
<dbReference type="EMBL" id="BPPX01000013">
    <property type="protein sequence ID" value="GJC83864.1"/>
    <property type="molecule type" value="Genomic_DNA"/>
</dbReference>
<proteinExistence type="inferred from homology"/>
<accession>A0AA37GMN9</accession>
<organism evidence="9 10">
    <name type="scientific">Colletotrichum liriopes</name>
    <dbReference type="NCBI Taxonomy" id="708192"/>
    <lineage>
        <taxon>Eukaryota</taxon>
        <taxon>Fungi</taxon>
        <taxon>Dikarya</taxon>
        <taxon>Ascomycota</taxon>
        <taxon>Pezizomycotina</taxon>
        <taxon>Sordariomycetes</taxon>
        <taxon>Hypocreomycetidae</taxon>
        <taxon>Glomerellales</taxon>
        <taxon>Glomerellaceae</taxon>
        <taxon>Colletotrichum</taxon>
        <taxon>Colletotrichum spaethianum species complex</taxon>
    </lineage>
</organism>
<comment type="caution">
    <text evidence="9">The sequence shown here is derived from an EMBL/GenBank/DDBJ whole genome shotgun (WGS) entry which is preliminary data.</text>
</comment>
<protein>
    <recommendedName>
        <fullName evidence="8">Rhodopsin domain-containing protein</fullName>
    </recommendedName>
</protein>
<feature type="domain" description="Rhodopsin" evidence="8">
    <location>
        <begin position="1"/>
        <end position="80"/>
    </location>
</feature>
<evidence type="ECO:0000313" key="9">
    <source>
        <dbReference type="EMBL" id="GJC83864.1"/>
    </source>
</evidence>
<dbReference type="GO" id="GO:0016020">
    <property type="term" value="C:membrane"/>
    <property type="evidence" value="ECO:0007669"/>
    <property type="project" value="UniProtKB-SubCell"/>
</dbReference>
<evidence type="ECO:0000256" key="2">
    <source>
        <dbReference type="ARBA" id="ARBA00022692"/>
    </source>
</evidence>
<dbReference type="PANTHER" id="PTHR33048">
    <property type="entry name" value="PTH11-LIKE INTEGRAL MEMBRANE PROTEIN (AFU_ORTHOLOGUE AFUA_5G11245)"/>
    <property type="match status" value="1"/>
</dbReference>